<feature type="transmembrane region" description="Helical" evidence="1">
    <location>
        <begin position="226"/>
        <end position="246"/>
    </location>
</feature>
<keyword evidence="1" id="KW-0812">Transmembrane</keyword>
<keyword evidence="1" id="KW-1133">Transmembrane helix</keyword>
<sequence length="425" mass="45294">MTRAQDIAHTPVATALRNDRHDAPPDAVLALVLVVAVLALKAPDALTLPQFWAEDGTLLFPEQYGHAMPRLLTSAAGYLVVLQRLVAWIATGLSNVHAPLVYCSAALLTGALSLWSLRRLPLPGAAFWTLVAAVALVPSTGEVFGTLVNVQWLVQFYLLVPVACFLSGEKPRRPWLTVPATAVAALTGPFSIFAVAGAVAGYACLWIEARLAGNLRPHRTLPRPDAAIVTLAAGALVQVCYVKFGAYASSPLIPSWTALADIAASLQAHTLGKMLMPNAVFCLVAAALVVLAWSGAGTPVRRAVVAAIAAANAAQLWTFACKYTTQPFPIHTLGSGDRYYVMFKFGFWVCAVLALATLLGRRRHLALPATLALLAAVAIANPPEVLRRPTLADFEWHKHAERMDRGEAVTAPVNPAPWILSVPAR</sequence>
<dbReference type="EMBL" id="JAOVZO020000001">
    <property type="protein sequence ID" value="MDC8011102.1"/>
    <property type="molecule type" value="Genomic_DNA"/>
</dbReference>
<reference evidence="2" key="1">
    <citation type="submission" date="2023-02" db="EMBL/GenBank/DDBJ databases">
        <title>Tahibacter soli sp. nov. isolated from soil.</title>
        <authorList>
            <person name="Baek J.H."/>
            <person name="Lee J.K."/>
            <person name="Choi D.G."/>
            <person name="Jeon C.O."/>
        </authorList>
    </citation>
    <scope>NUCLEOTIDE SEQUENCE</scope>
    <source>
        <strain evidence="2">BL</strain>
    </source>
</reference>
<feature type="transmembrane region" description="Helical" evidence="1">
    <location>
        <begin position="303"/>
        <end position="320"/>
    </location>
</feature>
<organism evidence="2 3">
    <name type="scientific">Tahibacter soli</name>
    <dbReference type="NCBI Taxonomy" id="2983605"/>
    <lineage>
        <taxon>Bacteria</taxon>
        <taxon>Pseudomonadati</taxon>
        <taxon>Pseudomonadota</taxon>
        <taxon>Gammaproteobacteria</taxon>
        <taxon>Lysobacterales</taxon>
        <taxon>Rhodanobacteraceae</taxon>
        <taxon>Tahibacter</taxon>
    </lineage>
</organism>
<feature type="transmembrane region" description="Helical" evidence="1">
    <location>
        <begin position="275"/>
        <end position="296"/>
    </location>
</feature>
<evidence type="ECO:0000256" key="1">
    <source>
        <dbReference type="SAM" id="Phobius"/>
    </source>
</evidence>
<feature type="transmembrane region" description="Helical" evidence="1">
    <location>
        <begin position="96"/>
        <end position="115"/>
    </location>
</feature>
<name>A0A9X3YGM7_9GAMM</name>
<feature type="transmembrane region" description="Helical" evidence="1">
    <location>
        <begin position="180"/>
        <end position="205"/>
    </location>
</feature>
<evidence type="ECO:0000313" key="2">
    <source>
        <dbReference type="EMBL" id="MDC8011102.1"/>
    </source>
</evidence>
<comment type="caution">
    <text evidence="2">The sequence shown here is derived from an EMBL/GenBank/DDBJ whole genome shotgun (WGS) entry which is preliminary data.</text>
</comment>
<keyword evidence="3" id="KW-1185">Reference proteome</keyword>
<evidence type="ECO:0000313" key="3">
    <source>
        <dbReference type="Proteomes" id="UP001139971"/>
    </source>
</evidence>
<keyword evidence="1" id="KW-0472">Membrane</keyword>
<gene>
    <name evidence="2" type="ORF">OD750_000920</name>
</gene>
<dbReference type="AlphaFoldDB" id="A0A9X3YGM7"/>
<feature type="transmembrane region" description="Helical" evidence="1">
    <location>
        <begin position="340"/>
        <end position="358"/>
    </location>
</feature>
<protein>
    <submittedName>
        <fullName evidence="2">Uncharacterized protein</fullName>
    </submittedName>
</protein>
<dbReference type="Proteomes" id="UP001139971">
    <property type="component" value="Unassembled WGS sequence"/>
</dbReference>
<dbReference type="RefSeq" id="WP_263544519.1">
    <property type="nucleotide sequence ID" value="NZ_JAOVZO020000001.1"/>
</dbReference>
<proteinExistence type="predicted"/>
<feature type="transmembrane region" description="Helical" evidence="1">
    <location>
        <begin position="27"/>
        <end position="46"/>
    </location>
</feature>
<accession>A0A9X3YGM7</accession>
<feature type="transmembrane region" description="Helical" evidence="1">
    <location>
        <begin position="67"/>
        <end position="90"/>
    </location>
</feature>
<feature type="transmembrane region" description="Helical" evidence="1">
    <location>
        <begin position="127"/>
        <end position="160"/>
    </location>
</feature>